<evidence type="ECO:0008006" key="8">
    <source>
        <dbReference type="Google" id="ProtNLM"/>
    </source>
</evidence>
<evidence type="ECO:0000256" key="3">
    <source>
        <dbReference type="ARBA" id="ARBA00022827"/>
    </source>
</evidence>
<dbReference type="InterPro" id="IPR020946">
    <property type="entry name" value="Flavin_mOase-like"/>
</dbReference>
<protein>
    <recommendedName>
        <fullName evidence="8">Flavin-containing monooxygenase</fullName>
    </recommendedName>
</protein>
<gene>
    <name evidence="6" type="ORF">BGZ80_002219</name>
</gene>
<evidence type="ECO:0000256" key="2">
    <source>
        <dbReference type="ARBA" id="ARBA00022630"/>
    </source>
</evidence>
<keyword evidence="2" id="KW-0285">Flavoprotein</keyword>
<evidence type="ECO:0000313" key="7">
    <source>
        <dbReference type="Proteomes" id="UP000703661"/>
    </source>
</evidence>
<keyword evidence="4" id="KW-0560">Oxidoreductase</keyword>
<feature type="region of interest" description="Disordered" evidence="5">
    <location>
        <begin position="393"/>
        <end position="412"/>
    </location>
</feature>
<dbReference type="AlphaFoldDB" id="A0A9P6SXG1"/>
<dbReference type="Pfam" id="PF00743">
    <property type="entry name" value="FMO-like"/>
    <property type="match status" value="1"/>
</dbReference>
<organism evidence="6 7">
    <name type="scientific">Entomortierella chlamydospora</name>
    <dbReference type="NCBI Taxonomy" id="101097"/>
    <lineage>
        <taxon>Eukaryota</taxon>
        <taxon>Fungi</taxon>
        <taxon>Fungi incertae sedis</taxon>
        <taxon>Mucoromycota</taxon>
        <taxon>Mortierellomycotina</taxon>
        <taxon>Mortierellomycetes</taxon>
        <taxon>Mortierellales</taxon>
        <taxon>Mortierellaceae</taxon>
        <taxon>Entomortierella</taxon>
    </lineage>
</organism>
<evidence type="ECO:0000256" key="5">
    <source>
        <dbReference type="SAM" id="MobiDB-lite"/>
    </source>
</evidence>
<evidence type="ECO:0000256" key="1">
    <source>
        <dbReference type="ARBA" id="ARBA00010139"/>
    </source>
</evidence>
<dbReference type="EMBL" id="JAAAID010001541">
    <property type="protein sequence ID" value="KAG0009621.1"/>
    <property type="molecule type" value="Genomic_DNA"/>
</dbReference>
<accession>A0A9P6SXG1</accession>
<sequence>MFELQPDLGGTWLTSTYPGCQSDAPIHLYSYSFAPNYNFSKKFAPQSEILAYLQATAKTYNIYDKIRFRTRVSNVRWDESHNKWILHWINIDTEEEGIYEADVVFHATGVLRVPNIPKEFDAFKGDKWHSAKWNHSVDLTGKRVGVVDTTILLYQKMAWYSAFHRVVVYFVTWFYRFQQFPFNSELREKLTPKYELASRRIVLSDHFFSTLKMPHTSLHQSPITSINGNTIETSDGTKRELDVLILATGFDSSSNFPDGYWIGRGGIEIKKHWNGCPTVYCGIWVPHAPNFFLIWGPNSSTAHHAMTRVFEIQVMHAIRAISYMMEQNLVSMEIKQEVAEEFTNTIDQRMERSIFTTKMMPNLNFLLLANLSVQTMTIGFVIRAVLGTQGQEESAWQGSNQKRKSNNQFSYH</sequence>
<keyword evidence="7" id="KW-1185">Reference proteome</keyword>
<dbReference type="Gene3D" id="3.50.50.60">
    <property type="entry name" value="FAD/NAD(P)-binding domain"/>
    <property type="match status" value="2"/>
</dbReference>
<keyword evidence="3" id="KW-0274">FAD</keyword>
<dbReference type="SUPFAM" id="SSF51905">
    <property type="entry name" value="FAD/NAD(P)-binding domain"/>
    <property type="match status" value="1"/>
</dbReference>
<dbReference type="GO" id="GO:0050661">
    <property type="term" value="F:NADP binding"/>
    <property type="evidence" value="ECO:0007669"/>
    <property type="project" value="InterPro"/>
</dbReference>
<dbReference type="PANTHER" id="PTHR42877:SF4">
    <property type="entry name" value="FAD_NAD(P)-BINDING DOMAIN-CONTAINING PROTEIN-RELATED"/>
    <property type="match status" value="1"/>
</dbReference>
<evidence type="ECO:0000256" key="4">
    <source>
        <dbReference type="ARBA" id="ARBA00023002"/>
    </source>
</evidence>
<dbReference type="Proteomes" id="UP000703661">
    <property type="component" value="Unassembled WGS sequence"/>
</dbReference>
<reference evidence="6" key="1">
    <citation type="journal article" date="2020" name="Fungal Divers.">
        <title>Resolving the Mortierellaceae phylogeny through synthesis of multi-gene phylogenetics and phylogenomics.</title>
        <authorList>
            <person name="Vandepol N."/>
            <person name="Liber J."/>
            <person name="Desiro A."/>
            <person name="Na H."/>
            <person name="Kennedy M."/>
            <person name="Barry K."/>
            <person name="Grigoriev I.V."/>
            <person name="Miller A.N."/>
            <person name="O'Donnell K."/>
            <person name="Stajich J.E."/>
            <person name="Bonito G."/>
        </authorList>
    </citation>
    <scope>NUCLEOTIDE SEQUENCE</scope>
    <source>
        <strain evidence="6">NRRL 2769</strain>
    </source>
</reference>
<dbReference type="GO" id="GO:0050660">
    <property type="term" value="F:flavin adenine dinucleotide binding"/>
    <property type="evidence" value="ECO:0007669"/>
    <property type="project" value="InterPro"/>
</dbReference>
<proteinExistence type="inferred from homology"/>
<name>A0A9P6SXG1_9FUNG</name>
<dbReference type="GO" id="GO:0004499">
    <property type="term" value="F:N,N-dimethylaniline monooxygenase activity"/>
    <property type="evidence" value="ECO:0007669"/>
    <property type="project" value="InterPro"/>
</dbReference>
<comment type="caution">
    <text evidence="6">The sequence shown here is derived from an EMBL/GenBank/DDBJ whole genome shotgun (WGS) entry which is preliminary data.</text>
</comment>
<dbReference type="PANTHER" id="PTHR42877">
    <property type="entry name" value="L-ORNITHINE N(5)-MONOOXYGENASE-RELATED"/>
    <property type="match status" value="1"/>
</dbReference>
<comment type="similarity">
    <text evidence="1">Belongs to the FAD-binding monooxygenase family.</text>
</comment>
<dbReference type="InterPro" id="IPR051209">
    <property type="entry name" value="FAD-bind_Monooxygenase_sf"/>
</dbReference>
<evidence type="ECO:0000313" key="6">
    <source>
        <dbReference type="EMBL" id="KAG0009621.1"/>
    </source>
</evidence>
<dbReference type="InterPro" id="IPR036188">
    <property type="entry name" value="FAD/NAD-bd_sf"/>
</dbReference>